<dbReference type="EMBL" id="CP022163">
    <property type="protein sequence ID" value="ATB31329.1"/>
    <property type="molecule type" value="Genomic_DNA"/>
</dbReference>
<feature type="region of interest" description="Disordered" evidence="1">
    <location>
        <begin position="1"/>
        <end position="29"/>
    </location>
</feature>
<feature type="compositionally biased region" description="Basic and acidic residues" evidence="1">
    <location>
        <begin position="20"/>
        <end position="29"/>
    </location>
</feature>
<reference evidence="2 3" key="1">
    <citation type="submission" date="2017-06" db="EMBL/GenBank/DDBJ databases">
        <authorList>
            <person name="Kim H.J."/>
            <person name="Triplett B.A."/>
        </authorList>
    </citation>
    <scope>NUCLEOTIDE SEQUENCE [LARGE SCALE GENOMIC DNA]</scope>
    <source>
        <strain evidence="2 3">DSM 14713</strain>
    </source>
</reference>
<evidence type="ECO:0000313" key="2">
    <source>
        <dbReference type="EMBL" id="ATB31329.1"/>
    </source>
</evidence>
<dbReference type="Proteomes" id="UP000217289">
    <property type="component" value="Chromosome"/>
</dbReference>
<dbReference type="OrthoDB" id="5504993at2"/>
<dbReference type="KEGG" id="mbd:MEBOL_004791"/>
<keyword evidence="3" id="KW-1185">Reference proteome</keyword>
<accession>A0A250IHN4</accession>
<name>A0A250IHN4_9BACT</name>
<dbReference type="AlphaFoldDB" id="A0A250IHN4"/>
<proteinExistence type="predicted"/>
<gene>
    <name evidence="2" type="ORF">MEBOL_004791</name>
</gene>
<organism evidence="2 3">
    <name type="scientific">Melittangium boletus DSM 14713</name>
    <dbReference type="NCBI Taxonomy" id="1294270"/>
    <lineage>
        <taxon>Bacteria</taxon>
        <taxon>Pseudomonadati</taxon>
        <taxon>Myxococcota</taxon>
        <taxon>Myxococcia</taxon>
        <taxon>Myxococcales</taxon>
        <taxon>Cystobacterineae</taxon>
        <taxon>Archangiaceae</taxon>
        <taxon>Melittangium</taxon>
    </lineage>
</organism>
<protein>
    <recommendedName>
        <fullName evidence="4">Protein kinase</fullName>
    </recommendedName>
</protein>
<evidence type="ECO:0000313" key="3">
    <source>
        <dbReference type="Proteomes" id="UP000217289"/>
    </source>
</evidence>
<evidence type="ECO:0000256" key="1">
    <source>
        <dbReference type="SAM" id="MobiDB-lite"/>
    </source>
</evidence>
<feature type="compositionally biased region" description="Basic and acidic residues" evidence="1">
    <location>
        <begin position="1"/>
        <end position="11"/>
    </location>
</feature>
<sequence>MSGTHPREGDRLGPYVLGRPHPDSDPAVGRIHEAHHHETGAPALVLVPDPTHPWVPRAAWAVRSLSEVAPPFLAVEVERAPGATTRALHELTLLYVRLSGALASVEDREETATLLDRTPLPAPRLRSRPHVPALGLAALGGMALAVLLLWPRPPASTNAPGGTETTETVSDEPPSWVDLAAHSPLSIGYPLPSTPYKGQHKPPCIEGTEVEINGGCWVTLEQRAPCPRTTAEYKGKCYMPVRDPPPEPRSLQL</sequence>
<evidence type="ECO:0008006" key="4">
    <source>
        <dbReference type="Google" id="ProtNLM"/>
    </source>
</evidence>